<evidence type="ECO:0000313" key="3">
    <source>
        <dbReference type="Proteomes" id="UP000295560"/>
    </source>
</evidence>
<feature type="compositionally biased region" description="Low complexity" evidence="1">
    <location>
        <begin position="227"/>
        <end position="237"/>
    </location>
</feature>
<protein>
    <submittedName>
        <fullName evidence="2">Nitroreductase family protein</fullName>
    </submittedName>
</protein>
<evidence type="ECO:0000313" key="2">
    <source>
        <dbReference type="EMBL" id="TCK22740.1"/>
    </source>
</evidence>
<dbReference type="AlphaFoldDB" id="A0A4R1HQI0"/>
<dbReference type="PANTHER" id="PTHR23026:SF123">
    <property type="entry name" value="NAD(P)H NITROREDUCTASE RV3131-RELATED"/>
    <property type="match status" value="1"/>
</dbReference>
<comment type="caution">
    <text evidence="2">The sequence shown here is derived from an EMBL/GenBank/DDBJ whole genome shotgun (WGS) entry which is preliminary data.</text>
</comment>
<organism evidence="2 3">
    <name type="scientific">Pseudonocardia endophytica</name>
    <dbReference type="NCBI Taxonomy" id="401976"/>
    <lineage>
        <taxon>Bacteria</taxon>
        <taxon>Bacillati</taxon>
        <taxon>Actinomycetota</taxon>
        <taxon>Actinomycetes</taxon>
        <taxon>Pseudonocardiales</taxon>
        <taxon>Pseudonocardiaceae</taxon>
        <taxon>Pseudonocardia</taxon>
    </lineage>
</organism>
<keyword evidence="3" id="KW-1185">Reference proteome</keyword>
<dbReference type="PANTHER" id="PTHR23026">
    <property type="entry name" value="NADPH NITROREDUCTASE"/>
    <property type="match status" value="1"/>
</dbReference>
<dbReference type="EMBL" id="SMFZ01000002">
    <property type="protein sequence ID" value="TCK22740.1"/>
    <property type="molecule type" value="Genomic_DNA"/>
</dbReference>
<dbReference type="GO" id="GO:0016491">
    <property type="term" value="F:oxidoreductase activity"/>
    <property type="evidence" value="ECO:0007669"/>
    <property type="project" value="InterPro"/>
</dbReference>
<dbReference type="Gene3D" id="3.40.109.10">
    <property type="entry name" value="NADH Oxidase"/>
    <property type="match status" value="1"/>
</dbReference>
<dbReference type="RefSeq" id="WP_243653885.1">
    <property type="nucleotide sequence ID" value="NZ_SMFZ01000002.1"/>
</dbReference>
<proteinExistence type="predicted"/>
<feature type="region of interest" description="Disordered" evidence="1">
    <location>
        <begin position="213"/>
        <end position="239"/>
    </location>
</feature>
<dbReference type="NCBIfam" id="NF047509">
    <property type="entry name" value="Rv3131_FMN_oxido"/>
    <property type="match status" value="1"/>
</dbReference>
<dbReference type="InterPro" id="IPR050627">
    <property type="entry name" value="Nitroreductase/BluB"/>
</dbReference>
<accession>A0A4R1HQI0</accession>
<dbReference type="InterPro" id="IPR000415">
    <property type="entry name" value="Nitroreductase-like"/>
</dbReference>
<evidence type="ECO:0000256" key="1">
    <source>
        <dbReference type="SAM" id="MobiDB-lite"/>
    </source>
</evidence>
<name>A0A4R1HQI0_PSEEN</name>
<reference evidence="2 3" key="1">
    <citation type="submission" date="2019-03" db="EMBL/GenBank/DDBJ databases">
        <title>Sequencing the genomes of 1000 actinobacteria strains.</title>
        <authorList>
            <person name="Klenk H.-P."/>
        </authorList>
    </citation>
    <scope>NUCLEOTIDE SEQUENCE [LARGE SCALE GENOMIC DNA]</scope>
    <source>
        <strain evidence="2 3">DSM 44969</strain>
    </source>
</reference>
<gene>
    <name evidence="2" type="ORF">EV378_6748</name>
</gene>
<dbReference type="SUPFAM" id="SSF55469">
    <property type="entry name" value="FMN-dependent nitroreductase-like"/>
    <property type="match status" value="2"/>
</dbReference>
<sequence length="334" mass="36024">MDRSRQAHADLHGTTDVVDLAMRALELAVRAPSLHNTQPWRWRVAPGRVELHADRGRRLHETDPDCRDLLISCGAALHHLHVALAGLGTASRTDRWPDVEDRDHLATVRLVPGPPDQDEAALAPAIRRRRTDRRAHRPIPVPPAVLETLGVRAARHGVQVRAVAGAAGRACVDGVLGEAADAQRRRPGYLAELMTWTSRYAGARDGVPARVRPARSTATGPQHRFPTGRLTGPTPLGGESGTLVVLTTEDDDDRSRLAAGEATSAVLLEATRAGLATAPLSQALELPGTRARLAREALHVADHPQMIIRLGWPVDDVELPATPRRPPSSVLLPP</sequence>
<dbReference type="Proteomes" id="UP000295560">
    <property type="component" value="Unassembled WGS sequence"/>
</dbReference>